<dbReference type="GO" id="GO:0006099">
    <property type="term" value="P:tricarboxylic acid cycle"/>
    <property type="evidence" value="ECO:0007669"/>
    <property type="project" value="UniProtKB-UniRule"/>
</dbReference>
<evidence type="ECO:0000313" key="6">
    <source>
        <dbReference type="EMBL" id="EHM13894.1"/>
    </source>
</evidence>
<feature type="binding site" evidence="3">
    <location>
        <begin position="319"/>
        <end position="321"/>
    </location>
    <ligand>
        <name>substrate</name>
    </ligand>
</feature>
<keyword evidence="3" id="KW-0963">Cytoplasm</keyword>
<feature type="binding site" evidence="3">
    <location>
        <begin position="99"/>
        <end position="101"/>
    </location>
    <ligand>
        <name>substrate</name>
    </ligand>
</feature>
<comment type="subcellular location">
    <subcellularLocation>
        <location evidence="3">Cytoplasm</location>
    </subcellularLocation>
</comment>
<comment type="miscellaneous">
    <text evidence="3">There are 2 substrate-binding sites: the catalytic A site, and the non-catalytic B site that may play a role in the transfer of substrate or product between the active site and the solvent. Alternatively, the B site may bind allosteric effectors.</text>
</comment>
<comment type="similarity">
    <text evidence="1 3">Belongs to the class-II fumarase/aspartase family. Fumarase subfamily.</text>
</comment>
<dbReference type="FunFam" id="1.10.275.10:FF:000001">
    <property type="entry name" value="Fumarate hydratase, mitochondrial"/>
    <property type="match status" value="1"/>
</dbReference>
<evidence type="ECO:0000313" key="7">
    <source>
        <dbReference type="Proteomes" id="UP000003806"/>
    </source>
</evidence>
<evidence type="ECO:0000256" key="3">
    <source>
        <dbReference type="HAMAP-Rule" id="MF_00743"/>
    </source>
</evidence>
<dbReference type="PANTHER" id="PTHR11444">
    <property type="entry name" value="ASPARTATEAMMONIA/ARGININOSUCCINATE/ADENYLOSUCCINATE LYASE"/>
    <property type="match status" value="1"/>
</dbReference>
<evidence type="ECO:0000256" key="1">
    <source>
        <dbReference type="ARBA" id="ARBA00009084"/>
    </source>
</evidence>
<feature type="binding site" evidence="3">
    <location>
        <begin position="134"/>
        <end position="136"/>
    </location>
    <ligand>
        <name>substrate</name>
    </ligand>
</feature>
<feature type="active site" evidence="3">
    <location>
        <position position="313"/>
    </location>
</feature>
<evidence type="ECO:0000256" key="2">
    <source>
        <dbReference type="ARBA" id="ARBA00023239"/>
    </source>
</evidence>
<dbReference type="GO" id="GO:0004333">
    <property type="term" value="F:fumarate hydratase activity"/>
    <property type="evidence" value="ECO:0007669"/>
    <property type="project" value="UniProtKB-UniRule"/>
</dbReference>
<dbReference type="InterPro" id="IPR022761">
    <property type="entry name" value="Fumarate_lyase_N"/>
</dbReference>
<dbReference type="InterPro" id="IPR018951">
    <property type="entry name" value="Fumarase_C_C"/>
</dbReference>
<dbReference type="STRING" id="885272.JonanDRAFT_1535"/>
<dbReference type="RefSeq" id="WP_008523440.1">
    <property type="nucleotide sequence ID" value="NZ_CM001376.1"/>
</dbReference>
<dbReference type="UniPathway" id="UPA00223">
    <property type="reaction ID" value="UER01007"/>
</dbReference>
<feature type="active site" description="Proton donor/acceptor" evidence="3">
    <location>
        <position position="183"/>
    </location>
</feature>
<dbReference type="InterPro" id="IPR005677">
    <property type="entry name" value="Fum_hydII"/>
</dbReference>
<dbReference type="PROSITE" id="PS00163">
    <property type="entry name" value="FUMARATE_LYASES"/>
    <property type="match status" value="1"/>
</dbReference>
<comment type="catalytic activity">
    <reaction evidence="3">
        <text>(S)-malate = fumarate + H2O</text>
        <dbReference type="Rhea" id="RHEA:12460"/>
        <dbReference type="ChEBI" id="CHEBI:15377"/>
        <dbReference type="ChEBI" id="CHEBI:15589"/>
        <dbReference type="ChEBI" id="CHEBI:29806"/>
        <dbReference type="EC" id="4.2.1.2"/>
    </reaction>
</comment>
<organism evidence="6 7">
    <name type="scientific">Jonquetella anthropi DSM 22815</name>
    <dbReference type="NCBI Taxonomy" id="885272"/>
    <lineage>
        <taxon>Bacteria</taxon>
        <taxon>Thermotogati</taxon>
        <taxon>Synergistota</taxon>
        <taxon>Synergistia</taxon>
        <taxon>Synergistales</taxon>
        <taxon>Dethiosulfovibrionaceae</taxon>
        <taxon>Jonquetella</taxon>
    </lineage>
</organism>
<dbReference type="EMBL" id="CM001376">
    <property type="protein sequence ID" value="EHM13894.1"/>
    <property type="molecule type" value="Genomic_DNA"/>
</dbReference>
<dbReference type="OrthoDB" id="9802809at2"/>
<feature type="binding site" evidence="3">
    <location>
        <position position="314"/>
    </location>
    <ligand>
        <name>substrate</name>
    </ligand>
</feature>
<dbReference type="EC" id="4.2.1.2" evidence="3"/>
<name>H0UJC7_9BACT</name>
<feature type="binding site" evidence="3">
    <location>
        <position position="182"/>
    </location>
    <ligand>
        <name>substrate</name>
    </ligand>
</feature>
<comment type="function">
    <text evidence="3">Involved in the TCA cycle. Catalyzes the stereospecific interconversion of fumarate to L-malate.</text>
</comment>
<evidence type="ECO:0000259" key="5">
    <source>
        <dbReference type="Pfam" id="PF10415"/>
    </source>
</evidence>
<dbReference type="Pfam" id="PF10415">
    <property type="entry name" value="FumaraseC_C"/>
    <property type="match status" value="1"/>
</dbReference>
<dbReference type="InterPro" id="IPR024083">
    <property type="entry name" value="Fumarase/histidase_N"/>
</dbReference>
<feature type="binding site" description="in site B" evidence="3">
    <location>
        <begin position="124"/>
        <end position="127"/>
    </location>
    <ligand>
        <name>substrate</name>
    </ligand>
</feature>
<dbReference type="InterPro" id="IPR000362">
    <property type="entry name" value="Fumarate_lyase_fam"/>
</dbReference>
<keyword evidence="2 3" id="KW-0456">Lyase</keyword>
<keyword evidence="3" id="KW-0816">Tricarboxylic acid cycle</keyword>
<comment type="pathway">
    <text evidence="3">Carbohydrate metabolism; tricarboxylic acid cycle; (S)-malate from fumarate: step 1/1.</text>
</comment>
<dbReference type="HOGENOM" id="CLU_021594_4_1_0"/>
<feature type="site" description="Important for catalytic activity" evidence="3">
    <location>
        <position position="326"/>
    </location>
</feature>
<dbReference type="Gene3D" id="1.10.40.30">
    <property type="entry name" value="Fumarase/aspartase (C-terminal domain)"/>
    <property type="match status" value="1"/>
</dbReference>
<dbReference type="SUPFAM" id="SSF48557">
    <property type="entry name" value="L-aspartase-like"/>
    <property type="match status" value="1"/>
</dbReference>
<dbReference type="PRINTS" id="PR00145">
    <property type="entry name" value="ARGSUCLYASE"/>
</dbReference>
<gene>
    <name evidence="3" type="primary">fumC</name>
    <name evidence="6" type="ORF">JonanDRAFT_1535</name>
</gene>
<dbReference type="Proteomes" id="UP000003806">
    <property type="component" value="Chromosome"/>
</dbReference>
<reference evidence="6 7" key="1">
    <citation type="submission" date="2011-11" db="EMBL/GenBank/DDBJ databases">
        <title>The Noncontiguous Finished genome of Jonquetella anthropi DSM 22815.</title>
        <authorList>
            <consortium name="US DOE Joint Genome Institute (JGI-PGF)"/>
            <person name="Lucas S."/>
            <person name="Copeland A."/>
            <person name="Lapidus A."/>
            <person name="Glavina del Rio T."/>
            <person name="Dalin E."/>
            <person name="Tice H."/>
            <person name="Bruce D."/>
            <person name="Goodwin L."/>
            <person name="Pitluck S."/>
            <person name="Peters L."/>
            <person name="Mikhailova N."/>
            <person name="Held B."/>
            <person name="Kyrpides N."/>
            <person name="Mavromatis K."/>
            <person name="Ivanova N."/>
            <person name="Markowitz V."/>
            <person name="Cheng J.-F."/>
            <person name="Hugenholtz P."/>
            <person name="Woyke T."/>
            <person name="Wu D."/>
            <person name="Gronow S."/>
            <person name="Wellnitz S."/>
            <person name="Brambilla E."/>
            <person name="Klenk H.-P."/>
            <person name="Eisen J.A."/>
        </authorList>
    </citation>
    <scope>NUCLEOTIDE SEQUENCE [LARGE SCALE GENOMIC DNA]</scope>
    <source>
        <strain evidence="6 7">DSM 22815</strain>
    </source>
</reference>
<dbReference type="PANTHER" id="PTHR11444:SF1">
    <property type="entry name" value="FUMARATE HYDRATASE, MITOCHONDRIAL"/>
    <property type="match status" value="1"/>
</dbReference>
<accession>H0UJC7</accession>
<dbReference type="PRINTS" id="PR00149">
    <property type="entry name" value="FUMRATELYASE"/>
</dbReference>
<dbReference type="InterPro" id="IPR020557">
    <property type="entry name" value="Fumarate_lyase_CS"/>
</dbReference>
<dbReference type="InterPro" id="IPR008948">
    <property type="entry name" value="L-Aspartase-like"/>
</dbReference>
<dbReference type="GO" id="GO:0005737">
    <property type="term" value="C:cytoplasm"/>
    <property type="evidence" value="ECO:0007669"/>
    <property type="project" value="UniProtKB-SubCell"/>
</dbReference>
<dbReference type="AlphaFoldDB" id="H0UJC7"/>
<feature type="domain" description="Fumarate lyase N-terminal" evidence="4">
    <location>
        <begin position="11"/>
        <end position="336"/>
    </location>
</feature>
<dbReference type="HAMAP" id="MF_00743">
    <property type="entry name" value="FumaraseC"/>
    <property type="match status" value="1"/>
</dbReference>
<dbReference type="FunFam" id="1.20.200.10:FF:000001">
    <property type="entry name" value="Fumarate hydratase, mitochondrial"/>
    <property type="match status" value="1"/>
</dbReference>
<dbReference type="Gene3D" id="1.20.200.10">
    <property type="entry name" value="Fumarase/aspartase (Central domain)"/>
    <property type="match status" value="1"/>
</dbReference>
<comment type="subunit">
    <text evidence="3">Homotetramer.</text>
</comment>
<dbReference type="eggNOG" id="COG0114">
    <property type="taxonomic scope" value="Bacteria"/>
</dbReference>
<keyword evidence="7" id="KW-1185">Reference proteome</keyword>
<dbReference type="GO" id="GO:0006106">
    <property type="term" value="P:fumarate metabolic process"/>
    <property type="evidence" value="ECO:0007669"/>
    <property type="project" value="InterPro"/>
</dbReference>
<evidence type="ECO:0000259" key="4">
    <source>
        <dbReference type="Pfam" id="PF00206"/>
    </source>
</evidence>
<proteinExistence type="inferred from homology"/>
<dbReference type="Gene3D" id="1.10.275.10">
    <property type="entry name" value="Fumarase/aspartase (N-terminal domain)"/>
    <property type="match status" value="1"/>
</dbReference>
<dbReference type="Pfam" id="PF00206">
    <property type="entry name" value="Lyase_1"/>
    <property type="match status" value="1"/>
</dbReference>
<dbReference type="GO" id="GO:0006108">
    <property type="term" value="P:malate metabolic process"/>
    <property type="evidence" value="ECO:0007669"/>
    <property type="project" value="TreeGrafter"/>
</dbReference>
<feature type="domain" description="Fumarase C C-terminal" evidence="5">
    <location>
        <begin position="404"/>
        <end position="455"/>
    </location>
</feature>
<protein>
    <recommendedName>
        <fullName evidence="3">Fumarate hydratase class II</fullName>
        <shortName evidence="3">Fumarase C</shortName>
        <ecNumber evidence="3">4.2.1.2</ecNumber>
    </recommendedName>
    <alternativeName>
        <fullName evidence="3">Aerobic fumarase</fullName>
    </alternativeName>
    <alternativeName>
        <fullName evidence="3">Iron-independent fumarase</fullName>
    </alternativeName>
</protein>
<sequence length="469" mass="50728">MEYRMEHDTLGSVEVPANRLWGAQTQRSLQNFPIGNESDRMPREIIKALLIIKAACAKINRQFGLVPQDIADAVASAALRLYENTPWEDFPLQVWQTGSGTQTNMNVNEVIARVASDAIGRPVHPNDHVNRSQSTNDVFPSAVHLASLLLAERRLLPAGENLAKRLESKARRYSRLIKIGRTHMQDATPVTLGQEIGGWAASVRRDLGMIATSLELLRPLALGGTAVGTGLNAPANFGLLVATELTEFLGTRILSERNKFHALSSRGELCAFHGVVRTLAADVFKIACDVRLLASGPRCGFGELVLPANEPGSSIMPGKVNPTQCEAITQIAIQIMANDVAVSIASSQGALELNTYMPLLARNVLSSCQLLADGMQSFAERCIVGITANEKQISRFVGQSLMVATALTPVLGYEKVAALAKLAYENDSSIRETVLADGALTAEQYDQLMMMDRLVGRSMGRSKGRGARL</sequence>